<accession>A0A1Y3ET00</accession>
<dbReference type="Proteomes" id="UP000243006">
    <property type="component" value="Unassembled WGS sequence"/>
</dbReference>
<comment type="caution">
    <text evidence="1">The sequence shown here is derived from an EMBL/GenBank/DDBJ whole genome shotgun (WGS) entry which is preliminary data.</text>
</comment>
<proteinExistence type="predicted"/>
<evidence type="ECO:0000313" key="2">
    <source>
        <dbReference type="Proteomes" id="UP000243006"/>
    </source>
</evidence>
<dbReference type="EMBL" id="LVZM01003304">
    <property type="protein sequence ID" value="OUC48025.1"/>
    <property type="molecule type" value="Genomic_DNA"/>
</dbReference>
<sequence>MALLGGTIFARSHAPRGIAANCDQISTPVHWHWTNLSCQQVEMLINNYFASFRRLILLTIPECLRSASIIALQARHPNHYRADQSVLIISYTKSNYLYPRLAWKRPVQNFPSKRLLFNFSPSKFCLISLFLVLLLDTTQLSYLKWKTYSSSTSSQEGVS</sequence>
<organism evidence="1 2">
    <name type="scientific">Trichinella nativa</name>
    <dbReference type="NCBI Taxonomy" id="6335"/>
    <lineage>
        <taxon>Eukaryota</taxon>
        <taxon>Metazoa</taxon>
        <taxon>Ecdysozoa</taxon>
        <taxon>Nematoda</taxon>
        <taxon>Enoplea</taxon>
        <taxon>Dorylaimia</taxon>
        <taxon>Trichinellida</taxon>
        <taxon>Trichinellidae</taxon>
        <taxon>Trichinella</taxon>
    </lineage>
</organism>
<evidence type="ECO:0000313" key="1">
    <source>
        <dbReference type="EMBL" id="OUC48025.1"/>
    </source>
</evidence>
<gene>
    <name evidence="1" type="ORF">D917_06487</name>
</gene>
<dbReference type="AlphaFoldDB" id="A0A1Y3ET00"/>
<protein>
    <submittedName>
        <fullName evidence="1">Uncharacterized protein</fullName>
    </submittedName>
</protein>
<name>A0A1Y3ET00_9BILA</name>
<reference evidence="1 2" key="1">
    <citation type="submission" date="2015-04" db="EMBL/GenBank/DDBJ databases">
        <title>Draft genome of the roundworm Trichinella nativa.</title>
        <authorList>
            <person name="Mitreva M."/>
        </authorList>
    </citation>
    <scope>NUCLEOTIDE SEQUENCE [LARGE SCALE GENOMIC DNA]</scope>
    <source>
        <strain evidence="1 2">ISS45</strain>
    </source>
</reference>